<dbReference type="eggNOG" id="ENOG502S31H">
    <property type="taxonomic scope" value="Eukaryota"/>
</dbReference>
<reference evidence="3" key="1">
    <citation type="submission" date="2013-06" db="EMBL/GenBank/DDBJ databases">
        <authorList>
            <person name="Zhao Q."/>
        </authorList>
    </citation>
    <scope>NUCLEOTIDE SEQUENCE</scope>
    <source>
        <strain evidence="3">cv. W1943</strain>
    </source>
</reference>
<feature type="domain" description="SAP" evidence="1">
    <location>
        <begin position="29"/>
        <end position="63"/>
    </location>
</feature>
<proteinExistence type="predicted"/>
<evidence type="ECO:0000313" key="2">
    <source>
        <dbReference type="EnsemblPlants" id="ORUFI12G04700.1"/>
    </source>
</evidence>
<dbReference type="Proteomes" id="UP000008022">
    <property type="component" value="Unassembled WGS sequence"/>
</dbReference>
<evidence type="ECO:0000259" key="1">
    <source>
        <dbReference type="PROSITE" id="PS50800"/>
    </source>
</evidence>
<dbReference type="EnsemblPlants" id="ORUFI12G04700.1">
    <property type="protein sequence ID" value="ORUFI12G04700.1"/>
    <property type="gene ID" value="ORUFI12G04700"/>
</dbReference>
<dbReference type="Gramene" id="ORUFI12G04700.1">
    <property type="protein sequence ID" value="ORUFI12G04700.1"/>
    <property type="gene ID" value="ORUFI12G04700"/>
</dbReference>
<evidence type="ECO:0000313" key="3">
    <source>
        <dbReference type="Proteomes" id="UP000008022"/>
    </source>
</evidence>
<dbReference type="Pfam" id="PF02037">
    <property type="entry name" value="SAP"/>
    <property type="match status" value="1"/>
</dbReference>
<dbReference type="AlphaFoldDB" id="A0A0E0REA4"/>
<accession>A0A0E0REA4</accession>
<dbReference type="PROSITE" id="PS50800">
    <property type="entry name" value="SAP"/>
    <property type="match status" value="1"/>
</dbReference>
<dbReference type="InterPro" id="IPR003034">
    <property type="entry name" value="SAP_dom"/>
</dbReference>
<reference evidence="2" key="2">
    <citation type="submission" date="2015-06" db="UniProtKB">
        <authorList>
            <consortium name="EnsemblPlants"/>
        </authorList>
    </citation>
    <scope>IDENTIFICATION</scope>
</reference>
<name>A0A0E0REA4_ORYRU</name>
<dbReference type="HOGENOM" id="CLU_150938_0_0_1"/>
<sequence length="143" mass="14442">MPTTPSHQNPTAYHLLALNSGGNQITRSATTAMLRELQALCRVHGLPTGGSSADLADRLAALVILPGRGDAAAAAEMTAARWGGKGCLKRPGGGGGSGPTKKVKFILEEEEAAAVAAAAADAGMEVRQRSQRLAGNPPGDASC</sequence>
<dbReference type="OMA" id="GMEVRQR"/>
<organism evidence="2 3">
    <name type="scientific">Oryza rufipogon</name>
    <name type="common">Brownbeard rice</name>
    <name type="synonym">Asian wild rice</name>
    <dbReference type="NCBI Taxonomy" id="4529"/>
    <lineage>
        <taxon>Eukaryota</taxon>
        <taxon>Viridiplantae</taxon>
        <taxon>Streptophyta</taxon>
        <taxon>Embryophyta</taxon>
        <taxon>Tracheophyta</taxon>
        <taxon>Spermatophyta</taxon>
        <taxon>Magnoliopsida</taxon>
        <taxon>Liliopsida</taxon>
        <taxon>Poales</taxon>
        <taxon>Poaceae</taxon>
        <taxon>BOP clade</taxon>
        <taxon>Oryzoideae</taxon>
        <taxon>Oryzeae</taxon>
        <taxon>Oryzinae</taxon>
        <taxon>Oryza</taxon>
    </lineage>
</organism>
<keyword evidence="3" id="KW-1185">Reference proteome</keyword>
<protein>
    <recommendedName>
        <fullName evidence="1">SAP domain-containing protein</fullName>
    </recommendedName>
</protein>